<keyword evidence="1" id="KW-0802">TPR repeat</keyword>
<name>A0A317Z370_STAPS</name>
<dbReference type="Proteomes" id="UP000246351">
    <property type="component" value="Unassembled WGS sequence"/>
</dbReference>
<gene>
    <name evidence="2" type="ORF">DD924_18985</name>
</gene>
<dbReference type="PROSITE" id="PS50005">
    <property type="entry name" value="TPR"/>
    <property type="match status" value="1"/>
</dbReference>
<dbReference type="AlphaFoldDB" id="A0A317Z370"/>
<feature type="repeat" description="TPR" evidence="1">
    <location>
        <begin position="53"/>
        <end position="86"/>
    </location>
</feature>
<evidence type="ECO:0000313" key="2">
    <source>
        <dbReference type="EMBL" id="PWZ93752.1"/>
    </source>
</evidence>
<accession>A0A317Z370</accession>
<feature type="non-terminal residue" evidence="2">
    <location>
        <position position="112"/>
    </location>
</feature>
<comment type="caution">
    <text evidence="2">The sequence shown here is derived from an EMBL/GenBank/DDBJ whole genome shotgun (WGS) entry which is preliminary data.</text>
</comment>
<sequence>QESMTPQGLEVFRTLYMKYPDEDEILIYFIDGLISENQTDEALEFLNEVPLTPERLMLEADLYQQINMIDIAIEKIEQAIELQPADPIVHFALAELLYYDGQYLRASREYDT</sequence>
<reference evidence="2 3" key="1">
    <citation type="journal article" date="2018" name="Vet. Microbiol.">
        <title>Clonal diversity and geographic distribution of methicillin-resistant Staphylococcus pseudintermedius from Australian animals: Discovery of novel sequence types.</title>
        <authorList>
            <person name="Worthing K.A."/>
            <person name="Abraham S."/>
            <person name="Coombs G.W."/>
            <person name="Pang S."/>
            <person name="Saputra S."/>
            <person name="Jordan D."/>
            <person name="Trott D.J."/>
            <person name="Norris J.M."/>
        </authorList>
    </citation>
    <scope>NUCLEOTIDE SEQUENCE [LARGE SCALE GENOMIC DNA]</scope>
    <source>
        <strain evidence="2 3">ST71 3</strain>
    </source>
</reference>
<protein>
    <submittedName>
        <fullName evidence="2">Uncharacterized protein</fullName>
    </submittedName>
</protein>
<proteinExistence type="predicted"/>
<dbReference type="EMBL" id="QEIV01002341">
    <property type="protein sequence ID" value="PWZ93752.1"/>
    <property type="molecule type" value="Genomic_DNA"/>
</dbReference>
<organism evidence="2 3">
    <name type="scientific">Staphylococcus pseudintermedius</name>
    <dbReference type="NCBI Taxonomy" id="283734"/>
    <lineage>
        <taxon>Bacteria</taxon>
        <taxon>Bacillati</taxon>
        <taxon>Bacillota</taxon>
        <taxon>Bacilli</taxon>
        <taxon>Bacillales</taxon>
        <taxon>Staphylococcaceae</taxon>
        <taxon>Staphylococcus</taxon>
        <taxon>Staphylococcus intermedius group</taxon>
    </lineage>
</organism>
<dbReference type="InterPro" id="IPR011990">
    <property type="entry name" value="TPR-like_helical_dom_sf"/>
</dbReference>
<feature type="non-terminal residue" evidence="2">
    <location>
        <position position="1"/>
    </location>
</feature>
<evidence type="ECO:0000256" key="1">
    <source>
        <dbReference type="PROSITE-ProRule" id="PRU00339"/>
    </source>
</evidence>
<dbReference type="InterPro" id="IPR019734">
    <property type="entry name" value="TPR_rpt"/>
</dbReference>
<evidence type="ECO:0000313" key="3">
    <source>
        <dbReference type="Proteomes" id="UP000246351"/>
    </source>
</evidence>
<dbReference type="SUPFAM" id="SSF48452">
    <property type="entry name" value="TPR-like"/>
    <property type="match status" value="1"/>
</dbReference>
<dbReference type="Gene3D" id="1.25.40.10">
    <property type="entry name" value="Tetratricopeptide repeat domain"/>
    <property type="match status" value="2"/>
</dbReference>